<reference evidence="1" key="1">
    <citation type="submission" date="2020-03" db="EMBL/GenBank/DDBJ databases">
        <authorList>
            <person name="Weist P."/>
        </authorList>
    </citation>
    <scope>NUCLEOTIDE SEQUENCE</scope>
</reference>
<dbReference type="Proteomes" id="UP001153269">
    <property type="component" value="Unassembled WGS sequence"/>
</dbReference>
<gene>
    <name evidence="1" type="ORF">PLEPLA_LOCUS47977</name>
</gene>
<sequence length="103" mass="11068">MVIGICGKTAGHVPRLEEQSPSSTPTEARCAVRLDVFCPRPRRPGVAGARAFFLLDRVAVFISGAEGTGYGGRRQRLWTRVRAFSRITSATAPAGGTLHSRQS</sequence>
<proteinExistence type="predicted"/>
<accession>A0A9N7ZD86</accession>
<protein>
    <submittedName>
        <fullName evidence="1">Uncharacterized protein</fullName>
    </submittedName>
</protein>
<name>A0A9N7ZD86_PLEPL</name>
<dbReference type="EMBL" id="CADEAL010004462">
    <property type="protein sequence ID" value="CAB1460140.1"/>
    <property type="molecule type" value="Genomic_DNA"/>
</dbReference>
<dbReference type="AlphaFoldDB" id="A0A9N7ZD86"/>
<comment type="caution">
    <text evidence="1">The sequence shown here is derived from an EMBL/GenBank/DDBJ whole genome shotgun (WGS) entry which is preliminary data.</text>
</comment>
<keyword evidence="2" id="KW-1185">Reference proteome</keyword>
<evidence type="ECO:0000313" key="2">
    <source>
        <dbReference type="Proteomes" id="UP001153269"/>
    </source>
</evidence>
<evidence type="ECO:0000313" key="1">
    <source>
        <dbReference type="EMBL" id="CAB1460140.1"/>
    </source>
</evidence>
<organism evidence="1 2">
    <name type="scientific">Pleuronectes platessa</name>
    <name type="common">European plaice</name>
    <dbReference type="NCBI Taxonomy" id="8262"/>
    <lineage>
        <taxon>Eukaryota</taxon>
        <taxon>Metazoa</taxon>
        <taxon>Chordata</taxon>
        <taxon>Craniata</taxon>
        <taxon>Vertebrata</taxon>
        <taxon>Euteleostomi</taxon>
        <taxon>Actinopterygii</taxon>
        <taxon>Neopterygii</taxon>
        <taxon>Teleostei</taxon>
        <taxon>Neoteleostei</taxon>
        <taxon>Acanthomorphata</taxon>
        <taxon>Carangaria</taxon>
        <taxon>Pleuronectiformes</taxon>
        <taxon>Pleuronectoidei</taxon>
        <taxon>Pleuronectidae</taxon>
        <taxon>Pleuronectes</taxon>
    </lineage>
</organism>